<protein>
    <submittedName>
        <fullName evidence="1">Uncharacterized protein</fullName>
    </submittedName>
</protein>
<accession>A0ABM9A1K1</accession>
<evidence type="ECO:0000313" key="2">
    <source>
        <dbReference type="Proteomes" id="UP000838748"/>
    </source>
</evidence>
<dbReference type="SUPFAM" id="SSF54637">
    <property type="entry name" value="Thioesterase/thiol ester dehydrase-isomerase"/>
    <property type="match status" value="2"/>
</dbReference>
<proteinExistence type="predicted"/>
<dbReference type="InterPro" id="IPR048274">
    <property type="entry name" value="MC_hydratase"/>
</dbReference>
<gene>
    <name evidence="1" type="ORF">VMF7928_01288</name>
</gene>
<reference evidence="1" key="1">
    <citation type="submission" date="2021-11" db="EMBL/GenBank/DDBJ databases">
        <authorList>
            <person name="Rodrigo-Torres L."/>
            <person name="Arahal R. D."/>
            <person name="Lucena T."/>
        </authorList>
    </citation>
    <scope>NUCLEOTIDE SEQUENCE</scope>
    <source>
        <strain evidence="1">CECT 7928</strain>
    </source>
</reference>
<dbReference type="InterPro" id="IPR052342">
    <property type="entry name" value="MCH/BMMD"/>
</dbReference>
<dbReference type="InterPro" id="IPR029069">
    <property type="entry name" value="HotDog_dom_sf"/>
</dbReference>
<name>A0ABM9A1K1_9VIBR</name>
<organism evidence="1 2">
    <name type="scientific">Vibrio marisflavi CECT 7928</name>
    <dbReference type="NCBI Taxonomy" id="634439"/>
    <lineage>
        <taxon>Bacteria</taxon>
        <taxon>Pseudomonadati</taxon>
        <taxon>Pseudomonadota</taxon>
        <taxon>Gammaproteobacteria</taxon>
        <taxon>Vibrionales</taxon>
        <taxon>Vibrionaceae</taxon>
        <taxon>Vibrio</taxon>
    </lineage>
</organism>
<dbReference type="Proteomes" id="UP000838748">
    <property type="component" value="Unassembled WGS sequence"/>
</dbReference>
<dbReference type="PANTHER" id="PTHR43664:SF1">
    <property type="entry name" value="BETA-METHYLMALYL-COA DEHYDRATASE"/>
    <property type="match status" value="1"/>
</dbReference>
<dbReference type="CDD" id="cd03451">
    <property type="entry name" value="FkbR2"/>
    <property type="match status" value="1"/>
</dbReference>
<dbReference type="Pfam" id="PF19315">
    <property type="entry name" value="MC_hydratase"/>
    <property type="match status" value="2"/>
</dbReference>
<keyword evidence="2" id="KW-1185">Reference proteome</keyword>
<sequence length="354" mass="40242">MFSAYAKIEENTYRETFGLDFEQFEPGQVFRHRPGITISQQDNVDEATDTMNSAQLHYDHHYASQTEWGQCLGVSTMTLQKVIGSSWKTFARKDRIVEFTNIAMTRPVFGGDTLYAESEILSVDTTGDSECGLVTVQTRGVNQKGEVVTKVNYNIRIYKQGHHPYFGQAELNCDLTDAKFSAYKLEEDGALKETVGIYFEDLLPGETYQHAAYKIVRPEEAVEHAQRSMEWNPKYVDPSYYNEYFPDQGKDGNCPVTEAYWMGAMTACTTRALGRVVANLAWKDMKLNRELFPGEKLSVTSEIIDKRESNSRPDQGIVTVVTRAFDKDENEVLSFTRTLLVYRKGKGPYDKAGY</sequence>
<dbReference type="Gene3D" id="3.10.129.10">
    <property type="entry name" value="Hotdog Thioesterase"/>
    <property type="match status" value="2"/>
</dbReference>
<comment type="caution">
    <text evidence="1">The sequence shown here is derived from an EMBL/GenBank/DDBJ whole genome shotgun (WGS) entry which is preliminary data.</text>
</comment>
<dbReference type="PANTHER" id="PTHR43664">
    <property type="entry name" value="MONOAMINE OXIDASE-RELATED"/>
    <property type="match status" value="1"/>
</dbReference>
<dbReference type="EMBL" id="CAKLDM010000001">
    <property type="protein sequence ID" value="CAH0537736.1"/>
    <property type="molecule type" value="Genomic_DNA"/>
</dbReference>
<evidence type="ECO:0000313" key="1">
    <source>
        <dbReference type="EMBL" id="CAH0537736.1"/>
    </source>
</evidence>
<dbReference type="RefSeq" id="WP_237360630.1">
    <property type="nucleotide sequence ID" value="NZ_CAKLDM010000001.1"/>
</dbReference>